<accession>A0A2T4Y2J1</accession>
<dbReference type="EMBL" id="PZPP01000009">
    <property type="protein sequence ID" value="PTM36401.1"/>
    <property type="molecule type" value="Genomic_DNA"/>
</dbReference>
<sequence>MRRGIGVFQLVPFLDDGLDKLYCNLFNSVSVSQSVRSERGADINNELFMVFFHFSSEPSLQPISLTEVKVVQESFADVGL</sequence>
<comment type="caution">
    <text evidence="1">The sequence shown here is derived from an EMBL/GenBank/DDBJ whole genome shotgun (WGS) entry which is preliminary data.</text>
</comment>
<evidence type="ECO:0000313" key="2">
    <source>
        <dbReference type="Proteomes" id="UP000241614"/>
    </source>
</evidence>
<gene>
    <name evidence="1" type="ORF">DA103_08505</name>
</gene>
<proteinExistence type="predicted"/>
<protein>
    <submittedName>
        <fullName evidence="1">Uncharacterized protein</fullName>
    </submittedName>
</protein>
<dbReference type="Proteomes" id="UP000241614">
    <property type="component" value="Unassembled WGS sequence"/>
</dbReference>
<reference evidence="1 2" key="1">
    <citation type="submission" date="2018-04" db="EMBL/GenBank/DDBJ databases">
        <title>Genome sequencing reveals highly heavy metal resistance and biotechnology application of the novel Enterobacter cloacae amazonensis isolated from wastewater river in Manaus - Amazonas.</title>
        <authorList>
            <person name="Astolfi M.C.T."/>
            <person name="Carvalho E.B.D.S."/>
            <person name="Lacerda L.B."/>
            <person name="Pinto M.V."/>
            <person name="Nogueira V.B."/>
            <person name="Barros A.M."/>
            <person name="Astolfi-Filho S."/>
        </authorList>
    </citation>
    <scope>NUCLEOTIDE SEQUENCE [LARGE SCALE GENOMIC DNA]</scope>
    <source>
        <strain evidence="2">amazonensis</strain>
    </source>
</reference>
<evidence type="ECO:0000313" key="1">
    <source>
        <dbReference type="EMBL" id="PTM36401.1"/>
    </source>
</evidence>
<dbReference type="AlphaFoldDB" id="A0A2T4Y2J1"/>
<organism evidence="1 2">
    <name type="scientific">Enterobacter cloacae</name>
    <dbReference type="NCBI Taxonomy" id="550"/>
    <lineage>
        <taxon>Bacteria</taxon>
        <taxon>Pseudomonadati</taxon>
        <taxon>Pseudomonadota</taxon>
        <taxon>Gammaproteobacteria</taxon>
        <taxon>Enterobacterales</taxon>
        <taxon>Enterobacteriaceae</taxon>
        <taxon>Enterobacter</taxon>
        <taxon>Enterobacter cloacae complex</taxon>
    </lineage>
</organism>
<name>A0A2T4Y2J1_ENTCL</name>